<evidence type="ECO:0000313" key="1">
    <source>
        <dbReference type="EMBL" id="KWV14762.1"/>
    </source>
</evidence>
<proteinExistence type="predicted"/>
<comment type="caution">
    <text evidence="1">The sequence shown here is derived from an EMBL/GenBank/DDBJ whole genome shotgun (WGS) entry which is preliminary data.</text>
</comment>
<dbReference type="RefSeq" id="WP_003480347.1">
    <property type="nucleotide sequence ID" value="NZ_CP089999.1"/>
</dbReference>
<sequence length="75" mass="8054">MPCIALSPCCRPQTVLPCVRVAGLQRRSRNSGAALTACVSRAIAGHPAAAMDLRQLAGRTRAAYGRRIVPLEIRR</sequence>
<dbReference type="EMBL" id="LNTA01000083">
    <property type="protein sequence ID" value="KWV14762.1"/>
    <property type="molecule type" value="Genomic_DNA"/>
</dbReference>
<reference evidence="1 2" key="1">
    <citation type="submission" date="2015-11" db="EMBL/GenBank/DDBJ databases">
        <title>Long Read and Single Molecule DNA Sequencing Simplifies Genome Assembly and TAL Effector Gene Analysis of Xanthomonas translucens.</title>
        <authorList>
            <person name="Peng Z."/>
            <person name="Hu Y."/>
            <person name="Xie J."/>
            <person name="Potnis N."/>
            <person name="Akhunova A."/>
            <person name="Jones J."/>
            <person name="Liu Z."/>
            <person name="White F."/>
            <person name="Liu S."/>
        </authorList>
    </citation>
    <scope>NUCLEOTIDE SEQUENCE [LARGE SCALE GENOMIC DNA]</scope>
    <source>
        <strain evidence="1 2">B1</strain>
    </source>
</reference>
<name>A0A120EXP4_XANCT</name>
<gene>
    <name evidence="1" type="ORF">ATB53_12915</name>
</gene>
<dbReference type="AlphaFoldDB" id="A0A120EXP4"/>
<evidence type="ECO:0000313" key="2">
    <source>
        <dbReference type="Proteomes" id="UP000055854"/>
    </source>
</evidence>
<accession>A0A120EXP4</accession>
<dbReference type="Proteomes" id="UP000055854">
    <property type="component" value="Unassembled WGS sequence"/>
</dbReference>
<organism evidence="1 2">
    <name type="scientific">Xanthomonas campestris pv. translucens</name>
    <dbReference type="NCBI Taxonomy" id="343"/>
    <lineage>
        <taxon>Bacteria</taxon>
        <taxon>Pseudomonadati</taxon>
        <taxon>Pseudomonadota</taxon>
        <taxon>Gammaproteobacteria</taxon>
        <taxon>Lysobacterales</taxon>
        <taxon>Lysobacteraceae</taxon>
        <taxon>Xanthomonas</taxon>
        <taxon>Xanthomonas translucens group</taxon>
    </lineage>
</organism>
<protein>
    <submittedName>
        <fullName evidence="1">Uncharacterized protein</fullName>
    </submittedName>
</protein>